<dbReference type="GO" id="GO:0006144">
    <property type="term" value="P:purine nucleobase metabolic process"/>
    <property type="evidence" value="ECO:0007669"/>
    <property type="project" value="UniProtKB-KW"/>
</dbReference>
<dbReference type="STRING" id="1515439.SAMN06265784_102581"/>
<keyword evidence="4" id="KW-0659">Purine metabolism</keyword>
<organism evidence="8 9">
    <name type="scientific">Paraburkholderia susongensis</name>
    <dbReference type="NCBI Taxonomy" id="1515439"/>
    <lineage>
        <taxon>Bacteria</taxon>
        <taxon>Pseudomonadati</taxon>
        <taxon>Pseudomonadota</taxon>
        <taxon>Betaproteobacteria</taxon>
        <taxon>Burkholderiales</taxon>
        <taxon>Burkholderiaceae</taxon>
        <taxon>Paraburkholderia</taxon>
    </lineage>
</organism>
<protein>
    <recommendedName>
        <fullName evidence="3">2-oxo-4-hydroxy-4-carboxy-5-ureidoimidazoline decarboxylase</fullName>
        <ecNumber evidence="3">4.1.1.97</ecNumber>
    </recommendedName>
</protein>
<comment type="pathway">
    <text evidence="2">Purine metabolism; urate degradation; (S)-allantoin from urate: step 3/3.</text>
</comment>
<dbReference type="GO" id="GO:0051997">
    <property type="term" value="F:2-oxo-4-hydroxy-4-carboxy-5-ureidoimidazoline decarboxylase activity"/>
    <property type="evidence" value="ECO:0007669"/>
    <property type="project" value="UniProtKB-EC"/>
</dbReference>
<dbReference type="EC" id="4.1.1.97" evidence="3"/>
<keyword evidence="5" id="KW-0210">Decarboxylase</keyword>
<evidence type="ECO:0000256" key="3">
    <source>
        <dbReference type="ARBA" id="ARBA00012257"/>
    </source>
</evidence>
<dbReference type="AlphaFoldDB" id="A0A1X7JGT6"/>
<dbReference type="Proteomes" id="UP000193228">
    <property type="component" value="Unassembled WGS sequence"/>
</dbReference>
<evidence type="ECO:0000259" key="7">
    <source>
        <dbReference type="Pfam" id="PF09349"/>
    </source>
</evidence>
<gene>
    <name evidence="8" type="ORF">SAMN06265784_102581</name>
</gene>
<evidence type="ECO:0000313" key="8">
    <source>
        <dbReference type="EMBL" id="SMG26761.1"/>
    </source>
</evidence>
<dbReference type="InterPro" id="IPR018020">
    <property type="entry name" value="OHCU_decarboxylase"/>
</dbReference>
<dbReference type="Pfam" id="PF09349">
    <property type="entry name" value="OHCU_decarbox"/>
    <property type="match status" value="1"/>
</dbReference>
<dbReference type="PANTHER" id="PTHR43466">
    <property type="entry name" value="2-OXO-4-HYDROXY-4-CARBOXY-5-UREIDOIMIDAZOLINE DECARBOXYLASE-RELATED"/>
    <property type="match status" value="1"/>
</dbReference>
<evidence type="ECO:0000256" key="2">
    <source>
        <dbReference type="ARBA" id="ARBA00004754"/>
    </source>
</evidence>
<name>A0A1X7JGT6_9BURK</name>
<evidence type="ECO:0000313" key="9">
    <source>
        <dbReference type="Proteomes" id="UP000193228"/>
    </source>
</evidence>
<feature type="domain" description="Oxo-4-hydroxy-4-carboxy-5-ureidoimidazoline decarboxylase" evidence="7">
    <location>
        <begin position="15"/>
        <end position="171"/>
    </location>
</feature>
<dbReference type="SUPFAM" id="SSF158694">
    <property type="entry name" value="UraD-Like"/>
    <property type="match status" value="1"/>
</dbReference>
<keyword evidence="9" id="KW-1185">Reference proteome</keyword>
<dbReference type="InterPro" id="IPR036778">
    <property type="entry name" value="OHCU_decarboxylase_sf"/>
</dbReference>
<reference evidence="9" key="1">
    <citation type="submission" date="2017-04" db="EMBL/GenBank/DDBJ databases">
        <authorList>
            <person name="Varghese N."/>
            <person name="Submissions S."/>
        </authorList>
    </citation>
    <scope>NUCLEOTIDE SEQUENCE [LARGE SCALE GENOMIC DNA]</scope>
    <source>
        <strain evidence="9">LMG 29540</strain>
    </source>
</reference>
<dbReference type="RefSeq" id="WP_085481698.1">
    <property type="nucleotide sequence ID" value="NZ_FXAT01000002.1"/>
</dbReference>
<dbReference type="PANTHER" id="PTHR43466:SF1">
    <property type="entry name" value="2-OXO-4-HYDROXY-4-CARBOXY-5-UREIDOIMIDAZOLINE DECARBOXYLASE-RELATED"/>
    <property type="match status" value="1"/>
</dbReference>
<evidence type="ECO:0000256" key="5">
    <source>
        <dbReference type="ARBA" id="ARBA00022793"/>
    </source>
</evidence>
<evidence type="ECO:0000256" key="4">
    <source>
        <dbReference type="ARBA" id="ARBA00022631"/>
    </source>
</evidence>
<evidence type="ECO:0000256" key="6">
    <source>
        <dbReference type="ARBA" id="ARBA00023239"/>
    </source>
</evidence>
<dbReference type="GO" id="GO:0019628">
    <property type="term" value="P:urate catabolic process"/>
    <property type="evidence" value="ECO:0007669"/>
    <property type="project" value="TreeGrafter"/>
</dbReference>
<dbReference type="Gene3D" id="1.10.3330.10">
    <property type="entry name" value="Oxo-4-hydroxy-4-carboxy-5-ureidoimidazoline decarboxylase"/>
    <property type="match status" value="1"/>
</dbReference>
<dbReference type="GO" id="GO:0000255">
    <property type="term" value="P:allantoin metabolic process"/>
    <property type="evidence" value="ECO:0007669"/>
    <property type="project" value="InterPro"/>
</dbReference>
<comment type="catalytic activity">
    <reaction evidence="1">
        <text>5-hydroxy-2-oxo-4-ureido-2,5-dihydro-1H-imidazole-5-carboxylate + H(+) = (S)-allantoin + CO2</text>
        <dbReference type="Rhea" id="RHEA:26301"/>
        <dbReference type="ChEBI" id="CHEBI:15378"/>
        <dbReference type="ChEBI" id="CHEBI:15678"/>
        <dbReference type="ChEBI" id="CHEBI:16526"/>
        <dbReference type="ChEBI" id="CHEBI:58639"/>
        <dbReference type="EC" id="4.1.1.97"/>
    </reaction>
</comment>
<dbReference type="NCBIfam" id="TIGR03164">
    <property type="entry name" value="UHCUDC"/>
    <property type="match status" value="1"/>
</dbReference>
<dbReference type="OrthoDB" id="9800909at2"/>
<keyword evidence="6" id="KW-0456">Lyase</keyword>
<accession>A0A1X7JGT6</accession>
<dbReference type="EMBL" id="FXAT01000002">
    <property type="protein sequence ID" value="SMG26761.1"/>
    <property type="molecule type" value="Genomic_DNA"/>
</dbReference>
<proteinExistence type="predicted"/>
<evidence type="ECO:0000256" key="1">
    <source>
        <dbReference type="ARBA" id="ARBA00001163"/>
    </source>
</evidence>
<sequence length="175" mass="19896">MTQIKFDTANLAAINAMGRDQFIQMLGDIFEHSPDVAEDAWQARPFRSVDALHEAMMSSIRARDVAARKAFFDRHPELSAQAIRHGGLTAASVDEQSSAGLHALSQEEEARLQQMNRQYRERHGFPFIICVRHYTKAGIFFELETRVACDTEFELDYALNQIKAITRGRLNQRVA</sequence>
<dbReference type="InterPro" id="IPR017580">
    <property type="entry name" value="OHCU_decarboxylase-1"/>
</dbReference>